<dbReference type="PATRIC" id="fig|1053692.7.peg.868"/>
<dbReference type="Gene3D" id="1.10.8.60">
    <property type="match status" value="1"/>
</dbReference>
<dbReference type="SUPFAM" id="SSF52540">
    <property type="entry name" value="P-loop containing nucleoside triphosphate hydrolases"/>
    <property type="match status" value="1"/>
</dbReference>
<evidence type="ECO:0000259" key="4">
    <source>
        <dbReference type="SMART" id="SM00382"/>
    </source>
</evidence>
<dbReference type="GeneID" id="10982295"/>
<dbReference type="Pfam" id="PF00004">
    <property type="entry name" value="AAA"/>
    <property type="match status" value="1"/>
</dbReference>
<sequence>MNSDDIISLFEAFVSKDEDKFYSVANKIIRDEERKKHVFVAEKLKNIVSEKSSNRKLIYKMPPIPRDNEKGFKLLDVKNFLLGWDDLIVSESVKNSVQTLISEIKNEELLETYGLTPNRKLLFYGPPGTGKTLTAKVLSSILGYPLVVVKFEAVISSYLGETSTNLRKIFDFIEEGQWVVLFDEFDVVGKKRDDPTEHGEIKRVVNNFMLMLEDYSGESIILASTNHPHILDNAVWRRFDDVVYFDMPDKTRRELLFRKNLRVIKKEEIDFSKLATMTKNFSGADIERACLNAVKKSILGDENILNYDTLRNSIDFEKKRIECQNKVIK</sequence>
<dbReference type="KEGG" id="mmd:GYY_04365"/>
<dbReference type="CDD" id="cd19481">
    <property type="entry name" value="RecA-like_protease"/>
    <property type="match status" value="1"/>
</dbReference>
<dbReference type="SMART" id="SM00382">
    <property type="entry name" value="AAA"/>
    <property type="match status" value="1"/>
</dbReference>
<proteinExistence type="inferred from homology"/>
<dbReference type="Gene3D" id="3.40.50.300">
    <property type="entry name" value="P-loop containing nucleotide triphosphate hydrolases"/>
    <property type="match status" value="1"/>
</dbReference>
<dbReference type="RefSeq" id="WP_013999209.1">
    <property type="nucleotide sequence ID" value="NC_015847.1"/>
</dbReference>
<comment type="similarity">
    <text evidence="1">Belongs to the AAA ATPase family.</text>
</comment>
<dbReference type="GO" id="GO:0016887">
    <property type="term" value="F:ATP hydrolysis activity"/>
    <property type="evidence" value="ECO:0007669"/>
    <property type="project" value="InterPro"/>
</dbReference>
<dbReference type="Proteomes" id="UP000008889">
    <property type="component" value="Chromosome"/>
</dbReference>
<dbReference type="GO" id="GO:0005524">
    <property type="term" value="F:ATP binding"/>
    <property type="evidence" value="ECO:0007669"/>
    <property type="project" value="UniProtKB-KW"/>
</dbReference>
<evidence type="ECO:0000313" key="5">
    <source>
        <dbReference type="EMBL" id="AEK19748.1"/>
    </source>
</evidence>
<dbReference type="EMBL" id="CP002913">
    <property type="protein sequence ID" value="AEK19748.1"/>
    <property type="molecule type" value="Genomic_DNA"/>
</dbReference>
<feature type="domain" description="AAA+ ATPase" evidence="4">
    <location>
        <begin position="117"/>
        <end position="249"/>
    </location>
</feature>
<dbReference type="InterPro" id="IPR003959">
    <property type="entry name" value="ATPase_AAA_core"/>
</dbReference>
<keyword evidence="2" id="KW-0547">Nucleotide-binding</keyword>
<keyword evidence="3" id="KW-0067">ATP-binding</keyword>
<evidence type="ECO:0000256" key="3">
    <source>
        <dbReference type="ARBA" id="ARBA00022840"/>
    </source>
</evidence>
<gene>
    <name evidence="5" type="ORF">GYY_04365</name>
</gene>
<reference evidence="5 6" key="1">
    <citation type="journal article" date="2011" name="J. Bacteriol.">
        <title>Complete Genome Sequence of a Nonculturable Methanococcus maripaludis Strain Extracted in a Metagenomic Survey of Petroleum Reservoir Fluids.</title>
        <authorList>
            <person name="Wang X."/>
            <person name="Greenfield P."/>
            <person name="Li D."/>
            <person name="Hendry P."/>
            <person name="Volk H."/>
            <person name="Sutherland T.D."/>
        </authorList>
    </citation>
    <scope>NUCLEOTIDE SEQUENCE [LARGE SCALE GENOMIC DNA]</scope>
    <source>
        <strain evidence="5 6">X1</strain>
    </source>
</reference>
<protein>
    <submittedName>
        <fullName evidence="5">AAA ATPase</fullName>
    </submittedName>
</protein>
<dbReference type="PANTHER" id="PTHR23073">
    <property type="entry name" value="26S PROTEASOME REGULATORY SUBUNIT"/>
    <property type="match status" value="1"/>
</dbReference>
<dbReference type="InterPro" id="IPR050221">
    <property type="entry name" value="26S_Proteasome_ATPase"/>
</dbReference>
<evidence type="ECO:0000313" key="6">
    <source>
        <dbReference type="Proteomes" id="UP000008889"/>
    </source>
</evidence>
<evidence type="ECO:0000256" key="2">
    <source>
        <dbReference type="ARBA" id="ARBA00022741"/>
    </source>
</evidence>
<organism evidence="6">
    <name type="scientific">Methanococcus maripaludis X1</name>
    <dbReference type="NCBI Taxonomy" id="1053692"/>
    <lineage>
        <taxon>Archaea</taxon>
        <taxon>Methanobacteriati</taxon>
        <taxon>Methanobacteriota</taxon>
        <taxon>Methanomada group</taxon>
        <taxon>Methanococci</taxon>
        <taxon>Methanococcales</taxon>
        <taxon>Methanococcaceae</taxon>
        <taxon>Methanococcus</taxon>
    </lineage>
</organism>
<dbReference type="HOGENOM" id="CLU_000688_25_0_2"/>
<evidence type="ECO:0000256" key="1">
    <source>
        <dbReference type="ARBA" id="ARBA00006914"/>
    </source>
</evidence>
<dbReference type="InterPro" id="IPR003593">
    <property type="entry name" value="AAA+_ATPase"/>
</dbReference>
<accession>G0H4W7</accession>
<name>G0H4W7_METMI</name>
<dbReference type="AlphaFoldDB" id="G0H4W7"/>
<dbReference type="InterPro" id="IPR027417">
    <property type="entry name" value="P-loop_NTPase"/>
</dbReference>